<dbReference type="OrthoDB" id="5484241at2"/>
<dbReference type="STRING" id="391625.PPSIR1_32994"/>
<evidence type="ECO:0000313" key="2">
    <source>
        <dbReference type="EMBL" id="EDM74105.1"/>
    </source>
</evidence>
<evidence type="ECO:0000313" key="3">
    <source>
        <dbReference type="Proteomes" id="UP000005801"/>
    </source>
</evidence>
<dbReference type="RefSeq" id="WP_006976716.1">
    <property type="nucleotide sequence ID" value="NZ_ABCS01000148.1"/>
</dbReference>
<protein>
    <submittedName>
        <fullName evidence="2">Uncharacterized protein</fullName>
    </submittedName>
</protein>
<evidence type="ECO:0000256" key="1">
    <source>
        <dbReference type="SAM" id="MobiDB-lite"/>
    </source>
</evidence>
<proteinExistence type="predicted"/>
<dbReference type="AlphaFoldDB" id="A6GJ30"/>
<reference evidence="2 3" key="1">
    <citation type="submission" date="2007-06" db="EMBL/GenBank/DDBJ databases">
        <authorList>
            <person name="Shimkets L."/>
            <person name="Ferriera S."/>
            <person name="Johnson J."/>
            <person name="Kravitz S."/>
            <person name="Beeson K."/>
            <person name="Sutton G."/>
            <person name="Rogers Y.-H."/>
            <person name="Friedman R."/>
            <person name="Frazier M."/>
            <person name="Venter J.C."/>
        </authorList>
    </citation>
    <scope>NUCLEOTIDE SEQUENCE [LARGE SCALE GENOMIC DNA]</scope>
    <source>
        <strain evidence="2 3">SIR-1</strain>
    </source>
</reference>
<comment type="caution">
    <text evidence="2">The sequence shown here is derived from an EMBL/GenBank/DDBJ whole genome shotgun (WGS) entry which is preliminary data.</text>
</comment>
<sequence>MESEDPEIDALVAAIGERARDYDRELEDSPWAALARGDLDADAADERALEAGMSEAEREWARAAFAPLDEDERGGLVDALLAGLDDQPGEDEGDAEANDGKVVPFRAKTEAETEAETKTRDSAANRAHDPGSSPRWWVPGGMIAAAAAAILLWVAWPGDAPGPELDLGGDAPTVAVADPVPTFVLETDGGLKQMRGAEDEQPKVAAHRYQRDTEFEWILRPKLEVEGDISVRAFALVGSSGLPLAIEDLTKQSKSGSIRVAGTIGDLDLEPGRYTIALVVGRPEALPTQASEVLADGEDSGPWQVRRVDIVIED</sequence>
<keyword evidence="3" id="KW-1185">Reference proteome</keyword>
<gene>
    <name evidence="2" type="ORF">PPSIR1_32994</name>
</gene>
<dbReference type="EMBL" id="ABCS01000148">
    <property type="protein sequence ID" value="EDM74105.1"/>
    <property type="molecule type" value="Genomic_DNA"/>
</dbReference>
<dbReference type="Proteomes" id="UP000005801">
    <property type="component" value="Unassembled WGS sequence"/>
</dbReference>
<accession>A6GJ30</accession>
<feature type="compositionally biased region" description="Acidic residues" evidence="1">
    <location>
        <begin position="87"/>
        <end position="97"/>
    </location>
</feature>
<feature type="compositionally biased region" description="Basic and acidic residues" evidence="1">
    <location>
        <begin position="107"/>
        <end position="129"/>
    </location>
</feature>
<name>A6GJ30_9BACT</name>
<feature type="region of interest" description="Disordered" evidence="1">
    <location>
        <begin position="83"/>
        <end position="135"/>
    </location>
</feature>
<organism evidence="2 3">
    <name type="scientific">Plesiocystis pacifica SIR-1</name>
    <dbReference type="NCBI Taxonomy" id="391625"/>
    <lineage>
        <taxon>Bacteria</taxon>
        <taxon>Pseudomonadati</taxon>
        <taxon>Myxococcota</taxon>
        <taxon>Polyangia</taxon>
        <taxon>Nannocystales</taxon>
        <taxon>Nannocystaceae</taxon>
        <taxon>Plesiocystis</taxon>
    </lineage>
</organism>